<dbReference type="InterPro" id="IPR045854">
    <property type="entry name" value="NO2/SO3_Rdtase_4Fe4S_sf"/>
</dbReference>
<evidence type="ECO:0000256" key="4">
    <source>
        <dbReference type="ARBA" id="ARBA00022617"/>
    </source>
</evidence>
<dbReference type="Pfam" id="PF03460">
    <property type="entry name" value="NIR_SIR_ferr"/>
    <property type="match status" value="2"/>
</dbReference>
<keyword evidence="8" id="KW-0408">Iron</keyword>
<evidence type="ECO:0000256" key="3">
    <source>
        <dbReference type="ARBA" id="ARBA00022485"/>
    </source>
</evidence>
<keyword evidence="6" id="KW-0883">Thioether bond</keyword>
<feature type="domain" description="Nitrite/Sulfite reductase ferredoxin-like" evidence="12">
    <location>
        <begin position="313"/>
        <end position="375"/>
    </location>
</feature>
<evidence type="ECO:0000313" key="13">
    <source>
        <dbReference type="EMBL" id="CAA9238070.1"/>
    </source>
</evidence>
<organism evidence="13">
    <name type="scientific">uncultured Acidimicrobiales bacterium</name>
    <dbReference type="NCBI Taxonomy" id="310071"/>
    <lineage>
        <taxon>Bacteria</taxon>
        <taxon>Bacillati</taxon>
        <taxon>Actinomycetota</taxon>
        <taxon>Acidimicrobiia</taxon>
        <taxon>Acidimicrobiales</taxon>
        <taxon>environmental samples</taxon>
    </lineage>
</organism>
<feature type="domain" description="Nitrite/sulphite reductase 4Fe-4S" evidence="11">
    <location>
        <begin position="425"/>
        <end position="527"/>
    </location>
</feature>
<keyword evidence="7" id="KW-0560">Oxidoreductase</keyword>
<accession>A0A6J4HYX9</accession>
<gene>
    <name evidence="13" type="ORF">AVDCRST_MAG50-1516</name>
</gene>
<proteinExistence type="predicted"/>
<evidence type="ECO:0000256" key="10">
    <source>
        <dbReference type="ARBA" id="ARBA00049518"/>
    </source>
</evidence>
<comment type="function">
    <text evidence="1">Catalyzes the reduction of sulfite to sulfide, a step in the biosynthesis of sulfur-containing amino acids and cofactors.</text>
</comment>
<dbReference type="PRINTS" id="PR00397">
    <property type="entry name" value="SIROHAEM"/>
</dbReference>
<evidence type="ECO:0000256" key="8">
    <source>
        <dbReference type="ARBA" id="ARBA00023004"/>
    </source>
</evidence>
<dbReference type="InterPro" id="IPR006066">
    <property type="entry name" value="NO2/SO3_Rdtase_FeS/sirohaem_BS"/>
</dbReference>
<dbReference type="SUPFAM" id="SSF55124">
    <property type="entry name" value="Nitrite/Sulfite reductase N-terminal domain-like"/>
    <property type="match status" value="2"/>
</dbReference>
<dbReference type="GO" id="GO:0051539">
    <property type="term" value="F:4 iron, 4 sulfur cluster binding"/>
    <property type="evidence" value="ECO:0007669"/>
    <property type="project" value="UniProtKB-KW"/>
</dbReference>
<dbReference type="SUPFAM" id="SSF56014">
    <property type="entry name" value="Nitrite and sulphite reductase 4Fe-4S domain-like"/>
    <property type="match status" value="2"/>
</dbReference>
<dbReference type="InterPro" id="IPR036136">
    <property type="entry name" value="Nit/Sulf_reduc_fer-like_dom_sf"/>
</dbReference>
<dbReference type="GO" id="GO:0046872">
    <property type="term" value="F:metal ion binding"/>
    <property type="evidence" value="ECO:0007669"/>
    <property type="project" value="UniProtKB-KW"/>
</dbReference>
<evidence type="ECO:0000259" key="12">
    <source>
        <dbReference type="Pfam" id="PF03460"/>
    </source>
</evidence>
<name>A0A6J4HYX9_9ACTN</name>
<evidence type="ECO:0000256" key="1">
    <source>
        <dbReference type="ARBA" id="ARBA00003247"/>
    </source>
</evidence>
<protein>
    <recommendedName>
        <fullName evidence="2">assimilatory sulfite reductase (ferredoxin)</fullName>
        <ecNumber evidence="2">1.8.7.1</ecNumber>
    </recommendedName>
</protein>
<keyword evidence="5" id="KW-0479">Metal-binding</keyword>
<evidence type="ECO:0000259" key="11">
    <source>
        <dbReference type="Pfam" id="PF01077"/>
    </source>
</evidence>
<dbReference type="PANTHER" id="PTHR32439:SF9">
    <property type="entry name" value="BLR3264 PROTEIN"/>
    <property type="match status" value="1"/>
</dbReference>
<sequence length="548" mass="58278">MAAPDIPGIKRAGLPVDLQRLAEEGDGWLKPEDRYALKTHGVCTQLQDGVFMVRVRIPGGVLLADQARGLARLARSHAPDWLHLTTRQSIELHWVKAADVPDVLDGLERIGLSSRSACGHTLRNVMASEDAGLGLDEPFDCLPDARAVSDTIVARSATLNCELPSRLNFAFGGSPRCREDAVLNDGGFISMLRDGQAGYEIWAGGSLGKAPRLGIQLIDFVPREDVLAAAEALVEVFIEHGDLDHPAKGRLKFVVEAMGDDAFRAAWLEAFSAARLRSRPEPAPVEVVAPDDAREILRVLPPGGWSVGVRPQRRTGKALVTVEVPMGDLTSGDLERIADLSERTADGAMTLSRDQDIVLRDVDLGRVAELREELQLTALHILGESPVASIRACTGSAVCALGITTAPDAGVSLLNSPALARNSTLRVQISGCPNSCAQHQAGDIGLAGSKVRVNGKTRDGYQVFLGADLPALQIGEVAGRVATEDVPAAVDAVVGNWESMRRAGESIGQTVRRIGVEAFALSIEAAMHERWASGPEPADAPAVRAGRS</sequence>
<dbReference type="AlphaFoldDB" id="A0A6J4HYX9"/>
<evidence type="ECO:0000256" key="9">
    <source>
        <dbReference type="ARBA" id="ARBA00023014"/>
    </source>
</evidence>
<reference evidence="13" key="1">
    <citation type="submission" date="2020-02" db="EMBL/GenBank/DDBJ databases">
        <authorList>
            <person name="Meier V. D."/>
        </authorList>
    </citation>
    <scope>NUCLEOTIDE SEQUENCE</scope>
    <source>
        <strain evidence="13">AVDCRST_MAG50</strain>
    </source>
</reference>
<evidence type="ECO:0000256" key="6">
    <source>
        <dbReference type="ARBA" id="ARBA00022784"/>
    </source>
</evidence>
<feature type="domain" description="Nitrite/sulphite reductase 4Fe-4S" evidence="11">
    <location>
        <begin position="119"/>
        <end position="269"/>
    </location>
</feature>
<evidence type="ECO:0000256" key="7">
    <source>
        <dbReference type="ARBA" id="ARBA00023002"/>
    </source>
</evidence>
<dbReference type="Gene3D" id="3.90.480.10">
    <property type="entry name" value="Sulfite Reductase Hemoprotein,Domain 2"/>
    <property type="match status" value="1"/>
</dbReference>
<keyword evidence="3" id="KW-0004">4Fe-4S</keyword>
<evidence type="ECO:0000256" key="5">
    <source>
        <dbReference type="ARBA" id="ARBA00022723"/>
    </source>
</evidence>
<dbReference type="PROSITE" id="PS00365">
    <property type="entry name" value="NIR_SIR"/>
    <property type="match status" value="1"/>
</dbReference>
<comment type="catalytic activity">
    <reaction evidence="10">
        <text>hydrogen sulfide + 6 oxidized [2Fe-2S]-[ferredoxin] + 3 H2O = sulfite + 6 reduced [2Fe-2S]-[ferredoxin] + 7 H(+)</text>
        <dbReference type="Rhea" id="RHEA:23132"/>
        <dbReference type="Rhea" id="RHEA-COMP:10000"/>
        <dbReference type="Rhea" id="RHEA-COMP:10001"/>
        <dbReference type="ChEBI" id="CHEBI:15377"/>
        <dbReference type="ChEBI" id="CHEBI:15378"/>
        <dbReference type="ChEBI" id="CHEBI:17359"/>
        <dbReference type="ChEBI" id="CHEBI:29919"/>
        <dbReference type="ChEBI" id="CHEBI:33737"/>
        <dbReference type="ChEBI" id="CHEBI:33738"/>
        <dbReference type="EC" id="1.8.7.1"/>
    </reaction>
</comment>
<dbReference type="InterPro" id="IPR051329">
    <property type="entry name" value="NIR_SIR_4Fe-4S"/>
</dbReference>
<dbReference type="PANTHER" id="PTHR32439">
    <property type="entry name" value="FERREDOXIN--NITRITE REDUCTASE, CHLOROPLASTIC"/>
    <property type="match status" value="1"/>
</dbReference>
<feature type="domain" description="Nitrite/Sulfite reductase ferredoxin-like" evidence="12">
    <location>
        <begin position="47"/>
        <end position="108"/>
    </location>
</feature>
<dbReference type="Gene3D" id="3.30.413.10">
    <property type="entry name" value="Sulfite Reductase Hemoprotein, domain 1"/>
    <property type="match status" value="2"/>
</dbReference>
<evidence type="ECO:0000256" key="2">
    <source>
        <dbReference type="ARBA" id="ARBA00012353"/>
    </source>
</evidence>
<dbReference type="Pfam" id="PF01077">
    <property type="entry name" value="NIR_SIR"/>
    <property type="match status" value="2"/>
</dbReference>
<keyword evidence="4" id="KW-0349">Heme</keyword>
<dbReference type="InterPro" id="IPR006067">
    <property type="entry name" value="NO2/SO3_Rdtase_4Fe4S_dom"/>
</dbReference>
<dbReference type="InterPro" id="IPR005117">
    <property type="entry name" value="NiRdtase/SiRdtase_haem-b_fer"/>
</dbReference>
<dbReference type="EC" id="1.8.7.1" evidence="2"/>
<dbReference type="GO" id="GO:0020037">
    <property type="term" value="F:heme binding"/>
    <property type="evidence" value="ECO:0007669"/>
    <property type="project" value="InterPro"/>
</dbReference>
<dbReference type="EMBL" id="CADCTF010000086">
    <property type="protein sequence ID" value="CAA9238070.1"/>
    <property type="molecule type" value="Genomic_DNA"/>
</dbReference>
<dbReference type="GO" id="GO:0050311">
    <property type="term" value="F:sulfite reductase (ferredoxin) activity"/>
    <property type="evidence" value="ECO:0007669"/>
    <property type="project" value="UniProtKB-EC"/>
</dbReference>
<keyword evidence="9" id="KW-0411">Iron-sulfur</keyword>